<organism evidence="2 3">
    <name type="scientific">Streptoalloteichus hindustanus</name>
    <dbReference type="NCBI Taxonomy" id="2017"/>
    <lineage>
        <taxon>Bacteria</taxon>
        <taxon>Bacillati</taxon>
        <taxon>Actinomycetota</taxon>
        <taxon>Actinomycetes</taxon>
        <taxon>Pseudonocardiales</taxon>
        <taxon>Pseudonocardiaceae</taxon>
        <taxon>Streptoalloteichus</taxon>
    </lineage>
</organism>
<accession>A0A1M4YXA0</accession>
<sequence length="72" mass="8122">MVSKKMEGDDEQRRQKARAAREHGATPSEEQVTKGASKQRHHMTGGTHDERLEAIHRGKQQDESPKPGPHSR</sequence>
<evidence type="ECO:0000256" key="1">
    <source>
        <dbReference type="SAM" id="MobiDB-lite"/>
    </source>
</evidence>
<evidence type="ECO:0000313" key="3">
    <source>
        <dbReference type="Proteomes" id="UP000184501"/>
    </source>
</evidence>
<dbReference type="AlphaFoldDB" id="A0A1M4YXA0"/>
<proteinExistence type="predicted"/>
<reference evidence="2 3" key="1">
    <citation type="submission" date="2016-11" db="EMBL/GenBank/DDBJ databases">
        <authorList>
            <person name="Jaros S."/>
            <person name="Januszkiewicz K."/>
            <person name="Wedrychowicz H."/>
        </authorList>
    </citation>
    <scope>NUCLEOTIDE SEQUENCE [LARGE SCALE GENOMIC DNA]</scope>
    <source>
        <strain evidence="2 3">DSM 44523</strain>
    </source>
</reference>
<feature type="compositionally biased region" description="Basic and acidic residues" evidence="1">
    <location>
        <begin position="47"/>
        <end position="65"/>
    </location>
</feature>
<dbReference type="Proteomes" id="UP000184501">
    <property type="component" value="Unassembled WGS sequence"/>
</dbReference>
<dbReference type="OrthoDB" id="3482169at2"/>
<protein>
    <submittedName>
        <fullName evidence="2">Uncharacterized protein</fullName>
    </submittedName>
</protein>
<dbReference type="EMBL" id="FQVN01000002">
    <property type="protein sequence ID" value="SHF10360.1"/>
    <property type="molecule type" value="Genomic_DNA"/>
</dbReference>
<dbReference type="RefSeq" id="WP_073480740.1">
    <property type="nucleotide sequence ID" value="NZ_FQVN01000002.1"/>
</dbReference>
<keyword evidence="3" id="KW-1185">Reference proteome</keyword>
<feature type="compositionally biased region" description="Basic and acidic residues" evidence="1">
    <location>
        <begin position="1"/>
        <end position="24"/>
    </location>
</feature>
<gene>
    <name evidence="2" type="ORF">SAMN05444320_102521</name>
</gene>
<evidence type="ECO:0000313" key="2">
    <source>
        <dbReference type="EMBL" id="SHF10360.1"/>
    </source>
</evidence>
<feature type="region of interest" description="Disordered" evidence="1">
    <location>
        <begin position="1"/>
        <end position="72"/>
    </location>
</feature>
<name>A0A1M4YXA0_STRHI</name>